<dbReference type="SMART" id="SM00939">
    <property type="entry name" value="PepX_C"/>
    <property type="match status" value="1"/>
</dbReference>
<dbReference type="AlphaFoldDB" id="A0A061STG1"/>
<dbReference type="RefSeq" id="WP_037909014.1">
    <property type="nucleotide sequence ID" value="NZ_JEMU01000010.1"/>
</dbReference>
<dbReference type="PANTHER" id="PTHR43056">
    <property type="entry name" value="PEPTIDASE S9 PROLYL OLIGOPEPTIDASE"/>
    <property type="match status" value="1"/>
</dbReference>
<dbReference type="Proteomes" id="UP000027337">
    <property type="component" value="Unassembled WGS sequence"/>
</dbReference>
<dbReference type="Pfam" id="PF02129">
    <property type="entry name" value="Peptidase_S15"/>
    <property type="match status" value="1"/>
</dbReference>
<dbReference type="STRING" id="83219.PM02_12860"/>
<evidence type="ECO:0000256" key="1">
    <source>
        <dbReference type="ARBA" id="ARBA00022801"/>
    </source>
</evidence>
<evidence type="ECO:0000313" key="4">
    <source>
        <dbReference type="Proteomes" id="UP000027337"/>
    </source>
</evidence>
<accession>A0A061STG1</accession>
<feature type="domain" description="Xaa-Pro dipeptidyl-peptidase C-terminal" evidence="2">
    <location>
        <begin position="290"/>
        <end position="544"/>
    </location>
</feature>
<dbReference type="InterPro" id="IPR029058">
    <property type="entry name" value="AB_hydrolase_fold"/>
</dbReference>
<dbReference type="eggNOG" id="COG2936">
    <property type="taxonomic scope" value="Bacteria"/>
</dbReference>
<dbReference type="InterPro" id="IPR050585">
    <property type="entry name" value="Xaa-Pro_dipeptidyl-ppase/CocE"/>
</dbReference>
<protein>
    <submittedName>
        <fullName evidence="3">Peptidase S15</fullName>
    </submittedName>
</protein>
<organism evidence="3 4">
    <name type="scientific">Sulfitobacter mediterraneus</name>
    <dbReference type="NCBI Taxonomy" id="83219"/>
    <lineage>
        <taxon>Bacteria</taxon>
        <taxon>Pseudomonadati</taxon>
        <taxon>Pseudomonadota</taxon>
        <taxon>Alphaproteobacteria</taxon>
        <taxon>Rhodobacterales</taxon>
        <taxon>Roseobacteraceae</taxon>
        <taxon>Sulfitobacter</taxon>
    </lineage>
</organism>
<dbReference type="Gene3D" id="1.10.3020.10">
    <property type="entry name" value="alpha-amino acid ester hydrolase ( Helical cap domain)"/>
    <property type="match status" value="1"/>
</dbReference>
<dbReference type="NCBIfam" id="TIGR00976">
    <property type="entry name" value="CocE_NonD"/>
    <property type="match status" value="1"/>
</dbReference>
<dbReference type="InterPro" id="IPR005674">
    <property type="entry name" value="CocE/Ser_esterase"/>
</dbReference>
<dbReference type="SUPFAM" id="SSF53474">
    <property type="entry name" value="alpha/beta-Hydrolases"/>
    <property type="match status" value="1"/>
</dbReference>
<gene>
    <name evidence="3" type="ORF">PM02_12860</name>
</gene>
<dbReference type="Gene3D" id="3.40.50.1820">
    <property type="entry name" value="alpha/beta hydrolase"/>
    <property type="match status" value="1"/>
</dbReference>
<dbReference type="InterPro" id="IPR008979">
    <property type="entry name" value="Galactose-bd-like_sf"/>
</dbReference>
<dbReference type="InterPro" id="IPR013736">
    <property type="entry name" value="Xaa-Pro_dipept_C"/>
</dbReference>
<dbReference type="GO" id="GO:0008239">
    <property type="term" value="F:dipeptidyl-peptidase activity"/>
    <property type="evidence" value="ECO:0007669"/>
    <property type="project" value="InterPro"/>
</dbReference>
<dbReference type="SUPFAM" id="SSF49785">
    <property type="entry name" value="Galactose-binding domain-like"/>
    <property type="match status" value="1"/>
</dbReference>
<reference evidence="3 4" key="1">
    <citation type="journal article" date="2014" name="Genome Announc.">
        <title>Draft Genome Sequences of Two Isolates of the Roseobacter Group, Sulfitobacter sp. Strains 3SOLIMAR09 and 1FIGIMAR09, from Harbors of Mallorca Island (Mediterranean Sea).</title>
        <authorList>
            <person name="Mas-Llado M."/>
            <person name="Pina-Villalonga J.M."/>
            <person name="Brunet-Galmes I."/>
            <person name="Nogales B."/>
            <person name="Bosch R."/>
        </authorList>
    </citation>
    <scope>NUCLEOTIDE SEQUENCE [LARGE SCALE GENOMIC DNA]</scope>
    <source>
        <strain evidence="3 4">1FIGIMAR09</strain>
    </source>
</reference>
<comment type="caution">
    <text evidence="3">The sequence shown here is derived from an EMBL/GenBank/DDBJ whole genome shotgun (WGS) entry which is preliminary data.</text>
</comment>
<name>A0A061STG1_9RHOB</name>
<dbReference type="InterPro" id="IPR000383">
    <property type="entry name" value="Xaa-Pro-like_dom"/>
</dbReference>
<evidence type="ECO:0000259" key="2">
    <source>
        <dbReference type="SMART" id="SM00939"/>
    </source>
</evidence>
<dbReference type="Pfam" id="PF08530">
    <property type="entry name" value="PepX_C"/>
    <property type="match status" value="1"/>
</dbReference>
<proteinExistence type="predicted"/>
<dbReference type="Gene3D" id="2.60.120.260">
    <property type="entry name" value="Galactose-binding domain-like"/>
    <property type="match status" value="1"/>
</dbReference>
<dbReference type="EMBL" id="JEMU01000010">
    <property type="protein sequence ID" value="KAJ02659.1"/>
    <property type="molecule type" value="Genomic_DNA"/>
</dbReference>
<sequence length="665" mass="74344">MTSTPNALREITEEPDMGITLSDGCRLSARVWMPKDAGDDPVPVILEYLPYRKRDGTCARDALTHPWFAMRGYACLRVDIRGNGDSEGLMEDEYTAQELNDAVEVINWAAAQPWCNGNVGMMGISWGGFNGLQVAALAPDPLKAVITLCSTVDRFADDIHYKGGCLLNENLGWGATMWSYSSRAPDPALRPEDWREMWLERLENEPFLPATWLRHQRRDAYWRHGSVCEEFSAIKAKVLAVGGWGDAYKNAVPQLVEALPGAKGIVGPWVHKYPHFAVPEPRIGFLQEALRWWDHWLKGADTGVEDDPDYRAYLMDGVRPAAWYTERPGRWVAEDKGATSHLETAQLHLTDDGLTDTAGLLDALVSSPAHCGADAGEYCAIWLGPEMPGDQRHDDALSRCFDSDPLTQDMDIVGAPHLSLTVASDQPQAQIAVRLNHIHPDGASTRITYGVLNLSHRNSAAEPQPMQPGVPEEVSFALDHIAYRVPKGHRLRVSVSDAYWPLIWPSPEKTELRLTRGTIALPQRPTAGGDEYVFAPPTAADPWQTETLRDENHIRRQETDMVTGRVSLIIEDDFGAVRDADHGLITSSIARENWSIHPDDPTSARGICHWTDELQKDDIRMRTETRCEMWSDATKFHLTARIEAFEGNDLIYCRDVEDSIDRDNL</sequence>
<evidence type="ECO:0000313" key="3">
    <source>
        <dbReference type="EMBL" id="KAJ02659.1"/>
    </source>
</evidence>
<keyword evidence="4" id="KW-1185">Reference proteome</keyword>
<dbReference type="PANTHER" id="PTHR43056:SF10">
    <property type="entry name" value="COCE_NOND FAMILY, PUTATIVE (AFU_ORTHOLOGUE AFUA_7G00600)-RELATED"/>
    <property type="match status" value="1"/>
</dbReference>
<keyword evidence="1" id="KW-0378">Hydrolase</keyword>